<dbReference type="InterPro" id="IPR001370">
    <property type="entry name" value="BIR_rpt"/>
</dbReference>
<dbReference type="AlphaFoldDB" id="A0A6J1QY23"/>
<dbReference type="PROSITE" id="PS50143">
    <property type="entry name" value="BIR_REPEAT_2"/>
    <property type="match status" value="2"/>
</dbReference>
<evidence type="ECO:0000313" key="3">
    <source>
        <dbReference type="Proteomes" id="UP000504618"/>
    </source>
</evidence>
<protein>
    <submittedName>
        <fullName evidence="4">Baculoviral IAP repeat-containing protein bir-2-like</fullName>
    </submittedName>
</protein>
<dbReference type="PANTHER" id="PTHR46771:SF5">
    <property type="entry name" value="DETERIN"/>
    <property type="match status" value="1"/>
</dbReference>
<keyword evidence="3" id="KW-1185">Reference proteome</keyword>
<dbReference type="PANTHER" id="PTHR46771">
    <property type="entry name" value="DETERIN"/>
    <property type="match status" value="1"/>
</dbReference>
<gene>
    <name evidence="4" type="primary">LOC112464699</name>
</gene>
<keyword evidence="2" id="KW-0862">Zinc</keyword>
<evidence type="ECO:0000256" key="2">
    <source>
        <dbReference type="ARBA" id="ARBA00022833"/>
    </source>
</evidence>
<evidence type="ECO:0000313" key="4">
    <source>
        <dbReference type="RefSeq" id="XP_024887609.1"/>
    </source>
</evidence>
<accession>A0A6J1QY23</accession>
<name>A0A6J1QY23_9HYME</name>
<dbReference type="SMART" id="SM00238">
    <property type="entry name" value="BIR"/>
    <property type="match status" value="2"/>
</dbReference>
<reference evidence="4" key="1">
    <citation type="submission" date="2025-08" db="UniProtKB">
        <authorList>
            <consortium name="RefSeq"/>
        </authorList>
    </citation>
    <scope>IDENTIFICATION</scope>
    <source>
        <tissue evidence="4">Whole body</tissue>
    </source>
</reference>
<keyword evidence="1" id="KW-0479">Metal-binding</keyword>
<evidence type="ECO:0000256" key="1">
    <source>
        <dbReference type="ARBA" id="ARBA00022723"/>
    </source>
</evidence>
<dbReference type="CDD" id="cd00022">
    <property type="entry name" value="BIR"/>
    <property type="match status" value="2"/>
</dbReference>
<sequence>MVFVGLPETTAYFWTKNRRATYGTWPFEDSDKCNAERMAAAGFYVIGDNKEPDLVECFICGKQLDGWEPNDDPWSEHEKHQSDCPFVKLNKQNEMEWTVNELYDLYRKYKTKELKNEVKRSVETLKDKAAQLTNELFVHRSSHKNKKSTAFEFSFFAGTPLNLVEFDKAVIFFHNCRRQLSRRINRAFEMIIAEIPNTTSYFWKRNRSATYSSWPFKDSDKCNAERMADAGFYVVGDSNEPDLVECFMCGGQFSGWKPDDDPWRKHMKEYPLICPFVRFNKPDENKWSIKELCSLCKEYNIKVDMDNVKESLAKVRADMERIMHKQSIDRILNQDKYRKRPYRIINV</sequence>
<dbReference type="Gene3D" id="1.10.1170.10">
    <property type="entry name" value="Inhibitor Of Apoptosis Protein (2mihbC-IAP-1), Chain A"/>
    <property type="match status" value="2"/>
</dbReference>
<dbReference type="SUPFAM" id="SSF57924">
    <property type="entry name" value="Inhibitor of apoptosis (IAP) repeat"/>
    <property type="match status" value="2"/>
</dbReference>
<dbReference type="Pfam" id="PF00653">
    <property type="entry name" value="BIR"/>
    <property type="match status" value="2"/>
</dbReference>
<dbReference type="GeneID" id="112464699"/>
<dbReference type="InterPro" id="IPR051190">
    <property type="entry name" value="Baculoviral_IAP"/>
</dbReference>
<proteinExistence type="predicted"/>
<dbReference type="GO" id="GO:0046872">
    <property type="term" value="F:metal ion binding"/>
    <property type="evidence" value="ECO:0007669"/>
    <property type="project" value="UniProtKB-KW"/>
</dbReference>
<dbReference type="Proteomes" id="UP000504618">
    <property type="component" value="Unplaced"/>
</dbReference>
<dbReference type="OrthoDB" id="2196114at2759"/>
<organism evidence="3 4">
    <name type="scientific">Temnothorax curvispinosus</name>
    <dbReference type="NCBI Taxonomy" id="300111"/>
    <lineage>
        <taxon>Eukaryota</taxon>
        <taxon>Metazoa</taxon>
        <taxon>Ecdysozoa</taxon>
        <taxon>Arthropoda</taxon>
        <taxon>Hexapoda</taxon>
        <taxon>Insecta</taxon>
        <taxon>Pterygota</taxon>
        <taxon>Neoptera</taxon>
        <taxon>Endopterygota</taxon>
        <taxon>Hymenoptera</taxon>
        <taxon>Apocrita</taxon>
        <taxon>Aculeata</taxon>
        <taxon>Formicoidea</taxon>
        <taxon>Formicidae</taxon>
        <taxon>Myrmicinae</taxon>
        <taxon>Temnothorax</taxon>
    </lineage>
</organism>
<dbReference type="CTD" id="42077"/>
<dbReference type="RefSeq" id="XP_024887609.1">
    <property type="nucleotide sequence ID" value="XM_025031841.1"/>
</dbReference>